<dbReference type="EMBL" id="SNZW01000011">
    <property type="protein sequence ID" value="TDS18784.1"/>
    <property type="molecule type" value="Genomic_DNA"/>
</dbReference>
<dbReference type="RefSeq" id="WP_133671418.1">
    <property type="nucleotide sequence ID" value="NZ_SNZW01000011.1"/>
</dbReference>
<evidence type="ECO:0000256" key="5">
    <source>
        <dbReference type="SAM" id="Phobius"/>
    </source>
</evidence>
<feature type="transmembrane region" description="Helical" evidence="5">
    <location>
        <begin position="134"/>
        <end position="155"/>
    </location>
</feature>
<keyword evidence="8" id="KW-1185">Reference proteome</keyword>
<dbReference type="PANTHER" id="PTHR30566">
    <property type="entry name" value="YNAI-RELATED MECHANOSENSITIVE ION CHANNEL"/>
    <property type="match status" value="1"/>
</dbReference>
<evidence type="ECO:0000256" key="1">
    <source>
        <dbReference type="ARBA" id="ARBA00004370"/>
    </source>
</evidence>
<dbReference type="InterPro" id="IPR006685">
    <property type="entry name" value="MscS_channel_2nd"/>
</dbReference>
<dbReference type="Pfam" id="PF00924">
    <property type="entry name" value="MS_channel_2nd"/>
    <property type="match status" value="1"/>
</dbReference>
<sequence length="356" mass="40881">MNTFFDNVPKSSLYFFLATTIGILIAYWLVSYFIKKYGKDPKYLLPSGAFKKISRPILFIFLSILIRSQSLRELLHVEHHEYWFKKTSTILFIVSVTWLLLNLLKIAKTVIVKNYDVNVANNLKARQIYTQFNILERIFMITIIILAAGAVLMSFESIRELGVSIFASAGVAGIIIGFSAQKMIATVLAGIQIAIAQPIKIDDVVIVEGEWGRIEEITLTYVVVKIWDKRRLIVPTPYFIDKPFQNWTKTSSDILGTVFLYTDYNVSFDALREELTKILKSTDLWDKEVNVLQVTESKQNCVEIRALMSAKDSPTSWDLRVLVREKLIIFLQQNYPESIARNRVLLEKSMDENNNS</sequence>
<accession>A0A4R7DFH3</accession>
<feature type="transmembrane region" description="Helical" evidence="5">
    <location>
        <begin position="161"/>
        <end position="180"/>
    </location>
</feature>
<feature type="domain" description="Mechanosensitive ion channel MscS" evidence="6">
    <location>
        <begin position="184"/>
        <end position="249"/>
    </location>
</feature>
<gene>
    <name evidence="7" type="ORF">DFQ03_0494</name>
</gene>
<dbReference type="InterPro" id="IPR010920">
    <property type="entry name" value="LSM_dom_sf"/>
</dbReference>
<dbReference type="InterPro" id="IPR023408">
    <property type="entry name" value="MscS_beta-dom_sf"/>
</dbReference>
<dbReference type="Gene3D" id="2.30.30.60">
    <property type="match status" value="1"/>
</dbReference>
<keyword evidence="3 5" id="KW-1133">Transmembrane helix</keyword>
<evidence type="ECO:0000313" key="7">
    <source>
        <dbReference type="EMBL" id="TDS18784.1"/>
    </source>
</evidence>
<organism evidence="7 8">
    <name type="scientific">Maribacter caenipelagi</name>
    <dbReference type="NCBI Taxonomy" id="1447781"/>
    <lineage>
        <taxon>Bacteria</taxon>
        <taxon>Pseudomonadati</taxon>
        <taxon>Bacteroidota</taxon>
        <taxon>Flavobacteriia</taxon>
        <taxon>Flavobacteriales</taxon>
        <taxon>Flavobacteriaceae</taxon>
        <taxon>Maribacter</taxon>
    </lineage>
</organism>
<evidence type="ECO:0000256" key="2">
    <source>
        <dbReference type="ARBA" id="ARBA00022692"/>
    </source>
</evidence>
<dbReference type="Proteomes" id="UP000295274">
    <property type="component" value="Unassembled WGS sequence"/>
</dbReference>
<dbReference type="GO" id="GO:0008381">
    <property type="term" value="F:mechanosensitive monoatomic ion channel activity"/>
    <property type="evidence" value="ECO:0007669"/>
    <property type="project" value="UniProtKB-ARBA"/>
</dbReference>
<protein>
    <submittedName>
        <fullName evidence="7">Small-conductance mechanosensitive channel</fullName>
    </submittedName>
</protein>
<evidence type="ECO:0000313" key="8">
    <source>
        <dbReference type="Proteomes" id="UP000295274"/>
    </source>
</evidence>
<name>A0A4R7DFH3_9FLAO</name>
<feature type="transmembrane region" description="Helical" evidence="5">
    <location>
        <begin position="12"/>
        <end position="33"/>
    </location>
</feature>
<proteinExistence type="predicted"/>
<evidence type="ECO:0000256" key="3">
    <source>
        <dbReference type="ARBA" id="ARBA00022989"/>
    </source>
</evidence>
<dbReference type="Gene3D" id="1.10.287.1260">
    <property type="match status" value="1"/>
</dbReference>
<keyword evidence="2 5" id="KW-0812">Transmembrane</keyword>
<keyword evidence="4 5" id="KW-0472">Membrane</keyword>
<comment type="caution">
    <text evidence="7">The sequence shown here is derived from an EMBL/GenBank/DDBJ whole genome shotgun (WGS) entry which is preliminary data.</text>
</comment>
<dbReference type="SUPFAM" id="SSF50182">
    <property type="entry name" value="Sm-like ribonucleoproteins"/>
    <property type="match status" value="1"/>
</dbReference>
<comment type="subcellular location">
    <subcellularLocation>
        <location evidence="1">Membrane</location>
    </subcellularLocation>
</comment>
<dbReference type="AlphaFoldDB" id="A0A4R7DFH3"/>
<dbReference type="PANTHER" id="PTHR30566:SF25">
    <property type="entry name" value="INNER MEMBRANE PROTEIN"/>
    <property type="match status" value="1"/>
</dbReference>
<reference evidence="7 8" key="1">
    <citation type="submission" date="2019-03" db="EMBL/GenBank/DDBJ databases">
        <title>Genomic Encyclopedia of Type Strains, Phase III (KMG-III): the genomes of soil and plant-associated and newly described type strains.</title>
        <authorList>
            <person name="Whitman W."/>
        </authorList>
    </citation>
    <scope>NUCLEOTIDE SEQUENCE [LARGE SCALE GENOMIC DNA]</scope>
    <source>
        <strain evidence="7 8">CECT 8455</strain>
    </source>
</reference>
<dbReference type="OrthoDB" id="9792218at2"/>
<evidence type="ECO:0000256" key="4">
    <source>
        <dbReference type="ARBA" id="ARBA00023136"/>
    </source>
</evidence>
<evidence type="ECO:0000259" key="6">
    <source>
        <dbReference type="Pfam" id="PF00924"/>
    </source>
</evidence>
<feature type="transmembrane region" description="Helical" evidence="5">
    <location>
        <begin position="83"/>
        <end position="104"/>
    </location>
</feature>
<dbReference type="GO" id="GO:0016020">
    <property type="term" value="C:membrane"/>
    <property type="evidence" value="ECO:0007669"/>
    <property type="project" value="UniProtKB-SubCell"/>
</dbReference>